<keyword evidence="11" id="KW-1185">Reference proteome</keyword>
<evidence type="ECO:0000313" key="10">
    <source>
        <dbReference type="EMBL" id="OEG16691.1"/>
    </source>
</evidence>
<organism evidence="10 11">
    <name type="scientific">Enterococcus termitis</name>
    <dbReference type="NCBI Taxonomy" id="332950"/>
    <lineage>
        <taxon>Bacteria</taxon>
        <taxon>Bacillati</taxon>
        <taxon>Bacillota</taxon>
        <taxon>Bacilli</taxon>
        <taxon>Lactobacillales</taxon>
        <taxon>Enterococcaceae</taxon>
        <taxon>Enterococcus</taxon>
    </lineage>
</organism>
<evidence type="ECO:0000256" key="1">
    <source>
        <dbReference type="ARBA" id="ARBA00001936"/>
    </source>
</evidence>
<evidence type="ECO:0000259" key="9">
    <source>
        <dbReference type="PROSITE" id="PS51746"/>
    </source>
</evidence>
<comment type="caution">
    <text evidence="10">The sequence shown here is derived from an EMBL/GenBank/DDBJ whole genome shotgun (WGS) entry which is preliminary data.</text>
</comment>
<dbReference type="SMART" id="SM00331">
    <property type="entry name" value="PP2C_SIG"/>
    <property type="match status" value="1"/>
</dbReference>
<comment type="catalytic activity">
    <reaction evidence="8">
        <text>O-phospho-L-threonyl-[protein] + H2O = L-threonyl-[protein] + phosphate</text>
        <dbReference type="Rhea" id="RHEA:47004"/>
        <dbReference type="Rhea" id="RHEA-COMP:11060"/>
        <dbReference type="Rhea" id="RHEA-COMP:11605"/>
        <dbReference type="ChEBI" id="CHEBI:15377"/>
        <dbReference type="ChEBI" id="CHEBI:30013"/>
        <dbReference type="ChEBI" id="CHEBI:43474"/>
        <dbReference type="ChEBI" id="CHEBI:61977"/>
        <dbReference type="EC" id="3.1.3.16"/>
    </reaction>
</comment>
<dbReference type="GO" id="GO:0004722">
    <property type="term" value="F:protein serine/threonine phosphatase activity"/>
    <property type="evidence" value="ECO:0007669"/>
    <property type="project" value="UniProtKB-EC"/>
</dbReference>
<keyword evidence="3" id="KW-0479">Metal-binding</keyword>
<dbReference type="Proteomes" id="UP000095094">
    <property type="component" value="Unassembled WGS sequence"/>
</dbReference>
<dbReference type="NCBIfam" id="NF033484">
    <property type="entry name" value="Stp1_PP2C_phos"/>
    <property type="match status" value="1"/>
</dbReference>
<dbReference type="AlphaFoldDB" id="A0A1E5GVH7"/>
<dbReference type="Pfam" id="PF13672">
    <property type="entry name" value="PP2C_2"/>
    <property type="match status" value="1"/>
</dbReference>
<dbReference type="PANTHER" id="PTHR47992">
    <property type="entry name" value="PROTEIN PHOSPHATASE"/>
    <property type="match status" value="1"/>
</dbReference>
<evidence type="ECO:0000256" key="3">
    <source>
        <dbReference type="ARBA" id="ARBA00022723"/>
    </source>
</evidence>
<dbReference type="GO" id="GO:0046872">
    <property type="term" value="F:metal ion binding"/>
    <property type="evidence" value="ECO:0007669"/>
    <property type="project" value="UniProtKB-KW"/>
</dbReference>
<dbReference type="InterPro" id="IPR015655">
    <property type="entry name" value="PP2C"/>
</dbReference>
<comment type="cofactor">
    <cofactor evidence="1">
        <name>Mn(2+)</name>
        <dbReference type="ChEBI" id="CHEBI:29035"/>
    </cofactor>
</comment>
<dbReference type="EMBL" id="MIJY01000012">
    <property type="protein sequence ID" value="OEG16691.1"/>
    <property type="molecule type" value="Genomic_DNA"/>
</dbReference>
<dbReference type="RefSeq" id="WP_069663088.1">
    <property type="nucleotide sequence ID" value="NZ_JBHUJJ010000001.1"/>
</dbReference>
<evidence type="ECO:0000256" key="6">
    <source>
        <dbReference type="ARBA" id="ARBA00023211"/>
    </source>
</evidence>
<evidence type="ECO:0000313" key="11">
    <source>
        <dbReference type="Proteomes" id="UP000095094"/>
    </source>
</evidence>
<accession>A0A1E5GVH7</accession>
<evidence type="ECO:0000256" key="8">
    <source>
        <dbReference type="ARBA" id="ARBA00048336"/>
    </source>
</evidence>
<evidence type="ECO:0000256" key="7">
    <source>
        <dbReference type="ARBA" id="ARBA00047761"/>
    </source>
</evidence>
<dbReference type="EC" id="3.1.3.16" evidence="2"/>
<dbReference type="SUPFAM" id="SSF81606">
    <property type="entry name" value="PP2C-like"/>
    <property type="match status" value="1"/>
</dbReference>
<evidence type="ECO:0000256" key="2">
    <source>
        <dbReference type="ARBA" id="ARBA00013081"/>
    </source>
</evidence>
<keyword evidence="5" id="KW-0904">Protein phosphatase</keyword>
<feature type="domain" description="PPM-type phosphatase" evidence="9">
    <location>
        <begin position="2"/>
        <end position="241"/>
    </location>
</feature>
<dbReference type="SMART" id="SM00332">
    <property type="entry name" value="PP2Cc"/>
    <property type="match status" value="1"/>
</dbReference>
<comment type="catalytic activity">
    <reaction evidence="7">
        <text>O-phospho-L-seryl-[protein] + H2O = L-seryl-[protein] + phosphate</text>
        <dbReference type="Rhea" id="RHEA:20629"/>
        <dbReference type="Rhea" id="RHEA-COMP:9863"/>
        <dbReference type="Rhea" id="RHEA-COMP:11604"/>
        <dbReference type="ChEBI" id="CHEBI:15377"/>
        <dbReference type="ChEBI" id="CHEBI:29999"/>
        <dbReference type="ChEBI" id="CHEBI:43474"/>
        <dbReference type="ChEBI" id="CHEBI:83421"/>
        <dbReference type="EC" id="3.1.3.16"/>
    </reaction>
</comment>
<sequence length="249" mass="27492">MEINFQTDVGRRRNTNQDYAGLFENQAGLALAVLADGMGGHQAGDVASQMAVNNLGVRWQESLIETSEKAAQWLIKEIQDENELIYQKGQSQPEYLGMGTTIVSAVLLDRSFVLANIGDSRAYLVRNDQLVQLTEDHSLVNELVKSGEITREMAANHPRKNVLTRSLGMPGTVEVDVTNHLWVPNDYILLCSDGLTNMVSEEDILAILLSDQPLKDKVSMLIAQANEAGGADNITVLVIHFDEQKEENQ</sequence>
<evidence type="ECO:0000256" key="5">
    <source>
        <dbReference type="ARBA" id="ARBA00022912"/>
    </source>
</evidence>
<keyword evidence="4" id="KW-0378">Hydrolase</keyword>
<dbReference type="CDD" id="cd00143">
    <property type="entry name" value="PP2Cc"/>
    <property type="match status" value="1"/>
</dbReference>
<dbReference type="Gene3D" id="3.60.40.10">
    <property type="entry name" value="PPM-type phosphatase domain"/>
    <property type="match status" value="1"/>
</dbReference>
<dbReference type="PROSITE" id="PS51746">
    <property type="entry name" value="PPM_2"/>
    <property type="match status" value="1"/>
</dbReference>
<dbReference type="PATRIC" id="fig|332950.4.peg.1502"/>
<protein>
    <recommendedName>
        <fullName evidence="2">protein-serine/threonine phosphatase</fullName>
        <ecNumber evidence="2">3.1.3.16</ecNumber>
    </recommendedName>
</protein>
<keyword evidence="6" id="KW-0464">Manganese</keyword>
<reference evidence="11" key="1">
    <citation type="submission" date="2016-09" db="EMBL/GenBank/DDBJ databases">
        <authorList>
            <person name="Gulvik C.A."/>
        </authorList>
    </citation>
    <scope>NUCLEOTIDE SEQUENCE [LARGE SCALE GENOMIC DNA]</scope>
    <source>
        <strain evidence="11">LMG 8895</strain>
    </source>
</reference>
<proteinExistence type="predicted"/>
<dbReference type="InterPro" id="IPR001932">
    <property type="entry name" value="PPM-type_phosphatase-like_dom"/>
</dbReference>
<name>A0A1E5GVH7_9ENTE</name>
<evidence type="ECO:0000256" key="4">
    <source>
        <dbReference type="ARBA" id="ARBA00022801"/>
    </source>
</evidence>
<dbReference type="FunFam" id="3.60.40.10:FF:000002">
    <property type="entry name" value="Serine/threonine phosphatase stp"/>
    <property type="match status" value="1"/>
</dbReference>
<dbReference type="OrthoDB" id="9801841at2"/>
<gene>
    <name evidence="10" type="ORF">BCR25_03585</name>
</gene>
<dbReference type="InterPro" id="IPR036457">
    <property type="entry name" value="PPM-type-like_dom_sf"/>
</dbReference>